<proteinExistence type="predicted"/>
<feature type="region of interest" description="Disordered" evidence="1">
    <location>
        <begin position="95"/>
        <end position="154"/>
    </location>
</feature>
<reference evidence="2" key="2">
    <citation type="submission" date="2004-02" db="EMBL/GenBank/DDBJ databases">
        <authorList>
            <consortium name="Genoscope"/>
            <consortium name="Whitehead Institute Centre for Genome Research"/>
        </authorList>
    </citation>
    <scope>NUCLEOTIDE SEQUENCE</scope>
</reference>
<feature type="compositionally biased region" description="Basic and acidic residues" evidence="1">
    <location>
        <begin position="8"/>
        <end position="22"/>
    </location>
</feature>
<sequence length="154" mass="17776">MGNTGKKMVREEPFNEQQSIKREMKRIQEEHKELLRSKTELQHQVSQLKEQLAEKEEQMSRIIQKHRRTTVAHVEAMNLLTSTQAELKESKQRCAAEENCGNSRRRGASRRSTNCGRNSSSCRFPMVKIGRGNSRRRGDGRRSTNCGRNSSSCR</sequence>
<feature type="compositionally biased region" description="Polar residues" evidence="1">
    <location>
        <begin position="143"/>
        <end position="154"/>
    </location>
</feature>
<feature type="compositionally biased region" description="Polar residues" evidence="1">
    <location>
        <begin position="113"/>
        <end position="122"/>
    </location>
</feature>
<protein>
    <submittedName>
        <fullName evidence="2">Chromosome undetermined SCAF2461, whole genome shotgun sequence</fullName>
    </submittedName>
</protein>
<dbReference type="AlphaFoldDB" id="Q4TI20"/>
<dbReference type="KEGG" id="tng:GSTEN00000172G001"/>
<gene>
    <name evidence="2" type="ORF">GSTENG00000172001</name>
</gene>
<name>Q4TI20_TETNG</name>
<evidence type="ECO:0000313" key="2">
    <source>
        <dbReference type="EMBL" id="CAF87462.1"/>
    </source>
</evidence>
<organism evidence="2">
    <name type="scientific">Tetraodon nigroviridis</name>
    <name type="common">Spotted green pufferfish</name>
    <name type="synonym">Chelonodon nigroviridis</name>
    <dbReference type="NCBI Taxonomy" id="99883"/>
    <lineage>
        <taxon>Eukaryota</taxon>
        <taxon>Metazoa</taxon>
        <taxon>Chordata</taxon>
        <taxon>Craniata</taxon>
        <taxon>Vertebrata</taxon>
        <taxon>Euteleostomi</taxon>
        <taxon>Actinopterygii</taxon>
        <taxon>Neopterygii</taxon>
        <taxon>Teleostei</taxon>
        <taxon>Neoteleostei</taxon>
        <taxon>Acanthomorphata</taxon>
        <taxon>Eupercaria</taxon>
        <taxon>Tetraodontiformes</taxon>
        <taxon>Tetradontoidea</taxon>
        <taxon>Tetraodontidae</taxon>
        <taxon>Tetraodon</taxon>
    </lineage>
</organism>
<accession>Q4TI20</accession>
<reference evidence="2" key="1">
    <citation type="journal article" date="2004" name="Nature">
        <title>Genome duplication in the teleost fish Tetraodon nigroviridis reveals the early vertebrate proto-karyotype.</title>
        <authorList>
            <person name="Jaillon O."/>
            <person name="Aury J.-M."/>
            <person name="Brunet F."/>
            <person name="Petit J.-L."/>
            <person name="Stange-Thomann N."/>
            <person name="Mauceli E."/>
            <person name="Bouneau L."/>
            <person name="Fischer C."/>
            <person name="Ozouf-Costaz C."/>
            <person name="Bernot A."/>
            <person name="Nicaud S."/>
            <person name="Jaffe D."/>
            <person name="Fisher S."/>
            <person name="Lutfalla G."/>
            <person name="Dossat C."/>
            <person name="Segurens B."/>
            <person name="Dasilva C."/>
            <person name="Salanoubat M."/>
            <person name="Levy M."/>
            <person name="Boudet N."/>
            <person name="Castellano S."/>
            <person name="Anthouard V."/>
            <person name="Jubin C."/>
            <person name="Castelli V."/>
            <person name="Katinka M."/>
            <person name="Vacherie B."/>
            <person name="Biemont C."/>
            <person name="Skalli Z."/>
            <person name="Cattolico L."/>
            <person name="Poulain J."/>
            <person name="De Berardinis V."/>
            <person name="Cruaud C."/>
            <person name="Duprat S."/>
            <person name="Brottier P."/>
            <person name="Coutanceau J.-P."/>
            <person name="Gouzy J."/>
            <person name="Parra G."/>
            <person name="Lardier G."/>
            <person name="Chapple C."/>
            <person name="McKernan K.J."/>
            <person name="McEwan P."/>
            <person name="Bosak S."/>
            <person name="Kellis M."/>
            <person name="Volff J.-N."/>
            <person name="Guigo R."/>
            <person name="Zody M.C."/>
            <person name="Mesirov J."/>
            <person name="Lindblad-Toh K."/>
            <person name="Birren B."/>
            <person name="Nusbaum C."/>
            <person name="Kahn D."/>
            <person name="Robinson-Rechavi M."/>
            <person name="Laudet V."/>
            <person name="Schachter V."/>
            <person name="Quetier F."/>
            <person name="Saurin W."/>
            <person name="Scarpelli C."/>
            <person name="Wincker P."/>
            <person name="Lander E.S."/>
            <person name="Weissenbach J."/>
            <person name="Roest Crollius H."/>
        </authorList>
    </citation>
    <scope>NUCLEOTIDE SEQUENCE [LARGE SCALE GENOMIC DNA]</scope>
</reference>
<evidence type="ECO:0000256" key="1">
    <source>
        <dbReference type="SAM" id="MobiDB-lite"/>
    </source>
</evidence>
<feature type="region of interest" description="Disordered" evidence="1">
    <location>
        <begin position="1"/>
        <end position="22"/>
    </location>
</feature>
<dbReference type="EMBL" id="CAAE01002461">
    <property type="protein sequence ID" value="CAF87462.1"/>
    <property type="molecule type" value="Genomic_DNA"/>
</dbReference>